<evidence type="ECO:0000313" key="1">
    <source>
        <dbReference type="EMBL" id="MBB2930563.1"/>
    </source>
</evidence>
<dbReference type="InterPro" id="IPR023614">
    <property type="entry name" value="Porin_dom_sf"/>
</dbReference>
<keyword evidence="2" id="KW-1185">Reference proteome</keyword>
<dbReference type="RefSeq" id="WP_110385685.1">
    <property type="nucleotide sequence ID" value="NZ_JACHVZ010000014.1"/>
</dbReference>
<sequence length="87" mass="8983">MAVRPEALQLYGLLDSAIGNVKASGDPSSTVGMLNSGQITSFYGMRGSEDLGGDVKAGRPEAPTKCMPLWTVSAVVRRSNAPGSSVI</sequence>
<proteinExistence type="predicted"/>
<gene>
    <name evidence="1" type="ORF">FHX59_005026</name>
</gene>
<name>A0ABR6FT35_9BURK</name>
<dbReference type="Gene3D" id="2.40.160.10">
    <property type="entry name" value="Porin"/>
    <property type="match status" value="1"/>
</dbReference>
<dbReference type="EMBL" id="JACHVZ010000014">
    <property type="protein sequence ID" value="MBB2930563.1"/>
    <property type="molecule type" value="Genomic_DNA"/>
</dbReference>
<dbReference type="SUPFAM" id="SSF56935">
    <property type="entry name" value="Porins"/>
    <property type="match status" value="1"/>
</dbReference>
<dbReference type="Proteomes" id="UP000533533">
    <property type="component" value="Unassembled WGS sequence"/>
</dbReference>
<comment type="caution">
    <text evidence="1">The sequence shown here is derived from an EMBL/GenBank/DDBJ whole genome shotgun (WGS) entry which is preliminary data.</text>
</comment>
<accession>A0ABR6FT35</accession>
<organism evidence="1 2">
    <name type="scientific">Paraburkholderia silvatlantica</name>
    <dbReference type="NCBI Taxonomy" id="321895"/>
    <lineage>
        <taxon>Bacteria</taxon>
        <taxon>Pseudomonadati</taxon>
        <taxon>Pseudomonadota</taxon>
        <taxon>Betaproteobacteria</taxon>
        <taxon>Burkholderiales</taxon>
        <taxon>Burkholderiaceae</taxon>
        <taxon>Paraburkholderia</taxon>
    </lineage>
</organism>
<reference evidence="1 2" key="1">
    <citation type="submission" date="2020-08" db="EMBL/GenBank/DDBJ databases">
        <title>Genomic Encyclopedia of Type Strains, Phase IV (KMG-V): Genome sequencing to study the core and pangenomes of soil and plant-associated prokaryotes.</title>
        <authorList>
            <person name="Whitman W."/>
        </authorList>
    </citation>
    <scope>NUCLEOTIDE SEQUENCE [LARGE SCALE GENOMIC DNA]</scope>
    <source>
        <strain evidence="1 2">SRMrh-85</strain>
    </source>
</reference>
<evidence type="ECO:0000313" key="2">
    <source>
        <dbReference type="Proteomes" id="UP000533533"/>
    </source>
</evidence>
<protein>
    <submittedName>
        <fullName evidence="1">Uncharacterized protein</fullName>
    </submittedName>
</protein>